<comment type="similarity">
    <text evidence="2">Belongs to the GSP I family.</text>
</comment>
<dbReference type="NCBIfam" id="TIGR02532">
    <property type="entry name" value="IV_pilin_GFxxxE"/>
    <property type="match status" value="1"/>
</dbReference>
<evidence type="ECO:0000313" key="11">
    <source>
        <dbReference type="Proteomes" id="UP000033067"/>
    </source>
</evidence>
<dbReference type="EMBL" id="CP011144">
    <property type="protein sequence ID" value="AKC88050.1"/>
    <property type="molecule type" value="Genomic_DNA"/>
</dbReference>
<dbReference type="Proteomes" id="UP000033067">
    <property type="component" value="Chromosome"/>
</dbReference>
<name>A0A0E3UPR6_9GAMM</name>
<keyword evidence="11" id="KW-1185">Reference proteome</keyword>
<dbReference type="PANTHER" id="PTHR38779">
    <property type="entry name" value="TYPE II SECRETION SYSTEM PROTEIN I-RELATED"/>
    <property type="match status" value="1"/>
</dbReference>
<organism evidence="10 11">
    <name type="scientific">Pseudoxanthomonas suwonensis</name>
    <dbReference type="NCBI Taxonomy" id="314722"/>
    <lineage>
        <taxon>Bacteria</taxon>
        <taxon>Pseudomonadati</taxon>
        <taxon>Pseudomonadota</taxon>
        <taxon>Gammaproteobacteria</taxon>
        <taxon>Lysobacterales</taxon>
        <taxon>Lysobacteraceae</taxon>
        <taxon>Pseudoxanthomonas</taxon>
    </lineage>
</organism>
<evidence type="ECO:0000256" key="8">
    <source>
        <dbReference type="ARBA" id="ARBA00023136"/>
    </source>
</evidence>
<dbReference type="KEGG" id="psuw:WQ53_16020"/>
<evidence type="ECO:0000313" key="10">
    <source>
        <dbReference type="EMBL" id="AKC88050.1"/>
    </source>
</evidence>
<dbReference type="InterPro" id="IPR012902">
    <property type="entry name" value="N_methyl_site"/>
</dbReference>
<feature type="transmembrane region" description="Helical" evidence="9">
    <location>
        <begin position="12"/>
        <end position="39"/>
    </location>
</feature>
<evidence type="ECO:0000256" key="1">
    <source>
        <dbReference type="ARBA" id="ARBA00004377"/>
    </source>
</evidence>
<evidence type="ECO:0000256" key="7">
    <source>
        <dbReference type="ARBA" id="ARBA00022989"/>
    </source>
</evidence>
<dbReference type="NCBIfam" id="NF047828">
    <property type="entry name" value="T3SSXpsI"/>
    <property type="match status" value="1"/>
</dbReference>
<dbReference type="GO" id="GO:0015628">
    <property type="term" value="P:protein secretion by the type II secretion system"/>
    <property type="evidence" value="ECO:0007669"/>
    <property type="project" value="InterPro"/>
</dbReference>
<reference evidence="10 11" key="1">
    <citation type="journal article" date="2015" name="Genome Announc.">
        <title>Complete Genome Sequence of Pseudoxanthomonas suwonensis Strain J1, a Cellulose-Degrading Bacterium Isolated from Leaf- and Wood-Enriched Soil.</title>
        <authorList>
            <person name="Hou L."/>
            <person name="Jiang J."/>
            <person name="Xu Z."/>
            <person name="Zhou Y."/>
            <person name="Leung F.C."/>
        </authorList>
    </citation>
    <scope>NUCLEOTIDE SEQUENCE [LARGE SCALE GENOMIC DNA]</scope>
    <source>
        <strain evidence="10 11">J1</strain>
    </source>
</reference>
<keyword evidence="5" id="KW-0997">Cell inner membrane</keyword>
<dbReference type="RefSeq" id="WP_052633715.1">
    <property type="nucleotide sequence ID" value="NZ_CP011144.1"/>
</dbReference>
<evidence type="ECO:0000256" key="9">
    <source>
        <dbReference type="SAM" id="Phobius"/>
    </source>
</evidence>
<protein>
    <submittedName>
        <fullName evidence="10">General secretion pathway protein GspI</fullName>
    </submittedName>
</protein>
<dbReference type="AlphaFoldDB" id="A0A0E3UPR6"/>
<keyword evidence="8 9" id="KW-0472">Membrane</keyword>
<accession>A0A0E3UPR6</accession>
<keyword evidence="6 9" id="KW-0812">Transmembrane</keyword>
<dbReference type="OrthoDB" id="7864109at2"/>
<proteinExistence type="inferred from homology"/>
<evidence type="ECO:0000256" key="3">
    <source>
        <dbReference type="ARBA" id="ARBA00022475"/>
    </source>
</evidence>
<keyword evidence="4" id="KW-0488">Methylation</keyword>
<dbReference type="PANTHER" id="PTHR38779:SF2">
    <property type="entry name" value="TYPE II SECRETION SYSTEM PROTEIN I-RELATED"/>
    <property type="match status" value="1"/>
</dbReference>
<gene>
    <name evidence="10" type="ORF">WQ53_16020</name>
</gene>
<dbReference type="GO" id="GO:0015627">
    <property type="term" value="C:type II protein secretion system complex"/>
    <property type="evidence" value="ECO:0007669"/>
    <property type="project" value="InterPro"/>
</dbReference>
<dbReference type="Pfam" id="PF07963">
    <property type="entry name" value="N_methyl"/>
    <property type="match status" value="1"/>
</dbReference>
<dbReference type="InterPro" id="IPR010052">
    <property type="entry name" value="T2SS_protein-GspI"/>
</dbReference>
<dbReference type="GO" id="GO:0005886">
    <property type="term" value="C:plasma membrane"/>
    <property type="evidence" value="ECO:0007669"/>
    <property type="project" value="UniProtKB-SubCell"/>
</dbReference>
<dbReference type="PROSITE" id="PS00409">
    <property type="entry name" value="PROKAR_NTER_METHYL"/>
    <property type="match status" value="1"/>
</dbReference>
<keyword evidence="3" id="KW-1003">Cell membrane</keyword>
<dbReference type="PATRIC" id="fig|314722.6.peg.3470"/>
<evidence type="ECO:0000256" key="2">
    <source>
        <dbReference type="ARBA" id="ARBA00008358"/>
    </source>
</evidence>
<evidence type="ECO:0000256" key="6">
    <source>
        <dbReference type="ARBA" id="ARBA00022692"/>
    </source>
</evidence>
<keyword evidence="7 9" id="KW-1133">Transmembrane helix</keyword>
<comment type="subcellular location">
    <subcellularLocation>
        <location evidence="1">Cell inner membrane</location>
        <topology evidence="1">Single-pass membrane protein</topology>
    </subcellularLocation>
</comment>
<sequence>MTRGLRRACRAGAGCCAGFTLLEVIVAFALLALALTLLLGTLSGAARQVRHSEAISRASLHAQSLLAQAGVGEALEPGRREGTFDKGVYRWTLEIAPYADSAPVLTMPVRLSSPQLRQLTLEVRWGDEPGQAMRWQTLRLVPAEGIR</sequence>
<evidence type="ECO:0000256" key="4">
    <source>
        <dbReference type="ARBA" id="ARBA00022481"/>
    </source>
</evidence>
<evidence type="ECO:0000256" key="5">
    <source>
        <dbReference type="ARBA" id="ARBA00022519"/>
    </source>
</evidence>